<sequence>MVRLVSVAFLMLSLTHWIPSMGQVQERYNIVSTDQAYVIKPEKSNVAHLNLERIGLNCSTPALSNELSFQKIKKHFDEEKTSIFREIKIQARVYFDIQGYIQEVYFISENDPEKFQLDYNQIANVIKRKIQVMENEDCVPKEEGKYIAWYIPLYEL</sequence>
<accession>A0ABV9T1E5</accession>
<protein>
    <submittedName>
        <fullName evidence="1">Uncharacterized protein</fullName>
    </submittedName>
</protein>
<keyword evidence="2" id="KW-1185">Reference proteome</keyword>
<comment type="caution">
    <text evidence="1">The sequence shown here is derived from an EMBL/GenBank/DDBJ whole genome shotgun (WGS) entry which is preliminary data.</text>
</comment>
<gene>
    <name evidence="1" type="ORF">ACFPFU_12665</name>
</gene>
<proteinExistence type="predicted"/>
<dbReference type="Proteomes" id="UP001595818">
    <property type="component" value="Unassembled WGS sequence"/>
</dbReference>
<organism evidence="1 2">
    <name type="scientific">Negadavirga shengliensis</name>
    <dbReference type="NCBI Taxonomy" id="1389218"/>
    <lineage>
        <taxon>Bacteria</taxon>
        <taxon>Pseudomonadati</taxon>
        <taxon>Bacteroidota</taxon>
        <taxon>Cytophagia</taxon>
        <taxon>Cytophagales</taxon>
        <taxon>Cyclobacteriaceae</taxon>
        <taxon>Negadavirga</taxon>
    </lineage>
</organism>
<reference evidence="2" key="1">
    <citation type="journal article" date="2019" name="Int. J. Syst. Evol. Microbiol.">
        <title>The Global Catalogue of Microorganisms (GCM) 10K type strain sequencing project: providing services to taxonomists for standard genome sequencing and annotation.</title>
        <authorList>
            <consortium name="The Broad Institute Genomics Platform"/>
            <consortium name="The Broad Institute Genome Sequencing Center for Infectious Disease"/>
            <person name="Wu L."/>
            <person name="Ma J."/>
        </authorList>
    </citation>
    <scope>NUCLEOTIDE SEQUENCE [LARGE SCALE GENOMIC DNA]</scope>
    <source>
        <strain evidence="2">CGMCC 4.7466</strain>
    </source>
</reference>
<evidence type="ECO:0000313" key="2">
    <source>
        <dbReference type="Proteomes" id="UP001595818"/>
    </source>
</evidence>
<dbReference type="RefSeq" id="WP_377065021.1">
    <property type="nucleotide sequence ID" value="NZ_JBHSJJ010000006.1"/>
</dbReference>
<evidence type="ECO:0000313" key="1">
    <source>
        <dbReference type="EMBL" id="MFC4872542.1"/>
    </source>
</evidence>
<dbReference type="EMBL" id="JBHSJJ010000006">
    <property type="protein sequence ID" value="MFC4872542.1"/>
    <property type="molecule type" value="Genomic_DNA"/>
</dbReference>
<name>A0ABV9T1E5_9BACT</name>